<comment type="caution">
    <text evidence="1">The sequence shown here is derived from an EMBL/GenBank/DDBJ whole genome shotgun (WGS) entry which is preliminary data.</text>
</comment>
<gene>
    <name evidence="1" type="ORF">NG821_11950</name>
</gene>
<reference evidence="1 2" key="1">
    <citation type="submission" date="2022-06" db="EMBL/GenBank/DDBJ databases">
        <title>A taxonomic note on the genus Prevotella: Description of four novel genera and emended description of the genera Hallella and Xylanibacter.</title>
        <authorList>
            <person name="Hitch T.C.A."/>
        </authorList>
    </citation>
    <scope>NUCLEOTIDE SEQUENCE [LARGE SCALE GENOMIC DNA]</scope>
    <source>
        <strain evidence="1 2">DSM 100619</strain>
    </source>
</reference>
<dbReference type="Proteomes" id="UP001204015">
    <property type="component" value="Unassembled WGS sequence"/>
</dbReference>
<dbReference type="RefSeq" id="WP_252761887.1">
    <property type="nucleotide sequence ID" value="NZ_JAMXLY010000071.1"/>
</dbReference>
<accession>A0ABT1C1D3</accession>
<proteinExistence type="predicted"/>
<dbReference type="Pfam" id="PF14022">
    <property type="entry name" value="DUF4238"/>
    <property type="match status" value="1"/>
</dbReference>
<sequence>MKQHYIPRFYLRRFSDDGKSIHTYDKQLAKVYNASMMSVCCEDDIYTISDDFVKKSNMEGGKINKLSLEQEHFARTEEPLFLQLLKEIDEIRNEWVSGKEHYRLKHIEKRELALHIVTLFFRHPKLKESTVNDYLRMENAEIDMVKAFLAKQKNDDSINDLKINVTCEAPVLHANLTYKDNETLMGFADAIASNIWIFEVSKGGDFYTCDFPIVVEPHVENARPMYMGLAQYGGELTFPLSPNLVLSVFDKEYFKDKEKDDCSFIIVGDKEIRRQNMLRYFYASRHVFSIKNDFKLIDIIYKIRGGQHVFMNANFKTEIISGLGRY</sequence>
<dbReference type="InterPro" id="IPR025332">
    <property type="entry name" value="DUF4238"/>
</dbReference>
<dbReference type="EMBL" id="JAMXLY010000071">
    <property type="protein sequence ID" value="MCO6026537.1"/>
    <property type="molecule type" value="Genomic_DNA"/>
</dbReference>
<keyword evidence="2" id="KW-1185">Reference proteome</keyword>
<evidence type="ECO:0000313" key="1">
    <source>
        <dbReference type="EMBL" id="MCO6026537.1"/>
    </source>
</evidence>
<name>A0ABT1C1D3_9BACT</name>
<organism evidence="1 2">
    <name type="scientific">Segatella cerevisiae</name>
    <dbReference type="NCBI Taxonomy" id="2053716"/>
    <lineage>
        <taxon>Bacteria</taxon>
        <taxon>Pseudomonadati</taxon>
        <taxon>Bacteroidota</taxon>
        <taxon>Bacteroidia</taxon>
        <taxon>Bacteroidales</taxon>
        <taxon>Prevotellaceae</taxon>
        <taxon>Segatella</taxon>
    </lineage>
</organism>
<protein>
    <submittedName>
        <fullName evidence="1">DUF4238 domain-containing protein</fullName>
    </submittedName>
</protein>
<evidence type="ECO:0000313" key="2">
    <source>
        <dbReference type="Proteomes" id="UP001204015"/>
    </source>
</evidence>